<reference evidence="1 2" key="1">
    <citation type="submission" date="2020-02" db="EMBL/GenBank/DDBJ databases">
        <authorList>
            <person name="Hogendoorn C."/>
        </authorList>
    </citation>
    <scope>NUCLEOTIDE SEQUENCE [LARGE SCALE GENOMIC DNA]</scope>
    <source>
        <strain evidence="1">METHB21</strain>
    </source>
</reference>
<evidence type="ECO:0000313" key="1">
    <source>
        <dbReference type="EMBL" id="CAA9891312.1"/>
    </source>
</evidence>
<evidence type="ECO:0000313" key="2">
    <source>
        <dbReference type="Proteomes" id="UP000494216"/>
    </source>
</evidence>
<organism evidence="1 2">
    <name type="scientific">Candidatus Methylobacter favarea</name>
    <dbReference type="NCBI Taxonomy" id="2707345"/>
    <lineage>
        <taxon>Bacteria</taxon>
        <taxon>Pseudomonadati</taxon>
        <taxon>Pseudomonadota</taxon>
        <taxon>Gammaproteobacteria</taxon>
        <taxon>Methylococcales</taxon>
        <taxon>Methylococcaceae</taxon>
        <taxon>Methylobacter</taxon>
    </lineage>
</organism>
<sequence length="27" mass="3088">MINGINDSPYLLKELCQELKVGAHNWT</sequence>
<keyword evidence="2" id="KW-1185">Reference proteome</keyword>
<accession>A0A8S0XT51</accession>
<gene>
    <name evidence="1" type="ORF">METHB2_40012</name>
</gene>
<dbReference type="AlphaFoldDB" id="A0A8S0XT51"/>
<name>A0A8S0XT51_9GAMM</name>
<dbReference type="Proteomes" id="UP000494216">
    <property type="component" value="Unassembled WGS sequence"/>
</dbReference>
<comment type="caution">
    <text evidence="1">The sequence shown here is derived from an EMBL/GenBank/DDBJ whole genome shotgun (WGS) entry which is preliminary data.</text>
</comment>
<dbReference type="EMBL" id="CADCXN010000069">
    <property type="protein sequence ID" value="CAA9891312.1"/>
    <property type="molecule type" value="Genomic_DNA"/>
</dbReference>
<proteinExistence type="predicted"/>
<protein>
    <submittedName>
        <fullName evidence="1">Uncharacterized protein</fullName>
    </submittedName>
</protein>